<dbReference type="Gene3D" id="1.10.238.10">
    <property type="entry name" value="EF-hand"/>
    <property type="match status" value="2"/>
</dbReference>
<dbReference type="InterPro" id="IPR002017">
    <property type="entry name" value="Spectrin_repeat"/>
</dbReference>
<dbReference type="SMART" id="SM00326">
    <property type="entry name" value="SH3"/>
    <property type="match status" value="1"/>
</dbReference>
<dbReference type="EMBL" id="CAJNOM010000009">
    <property type="protein sequence ID" value="CAF0774030.1"/>
    <property type="molecule type" value="Genomic_DNA"/>
</dbReference>
<feature type="region of interest" description="Disordered" evidence="15">
    <location>
        <begin position="2368"/>
        <end position="2387"/>
    </location>
</feature>
<keyword evidence="8" id="KW-0677">Repeat</keyword>
<feature type="coiled-coil region" evidence="14">
    <location>
        <begin position="1583"/>
        <end position="1653"/>
    </location>
</feature>
<dbReference type="SUPFAM" id="SSF50044">
    <property type="entry name" value="SH3-domain"/>
    <property type="match status" value="1"/>
</dbReference>
<dbReference type="InterPro" id="IPR036028">
    <property type="entry name" value="SH3-like_dom_sf"/>
</dbReference>
<protein>
    <recommendedName>
        <fullName evidence="22">Spectrin alpha chain-like protein</fullName>
    </recommendedName>
</protein>
<keyword evidence="6" id="KW-0597">Phosphoprotein</keyword>
<evidence type="ECO:0000256" key="5">
    <source>
        <dbReference type="ARBA" id="ARBA00022490"/>
    </source>
</evidence>
<evidence type="ECO:0000313" key="19">
    <source>
        <dbReference type="EMBL" id="CAF0970058.1"/>
    </source>
</evidence>
<dbReference type="FunFam" id="1.20.58.60:FF:000013">
    <property type="entry name" value="Spectrin alpha chain, non-erythrocytic 1"/>
    <property type="match status" value="2"/>
</dbReference>
<dbReference type="GO" id="GO:0005737">
    <property type="term" value="C:cytoplasm"/>
    <property type="evidence" value="ECO:0007669"/>
    <property type="project" value="UniProtKB-ARBA"/>
</dbReference>
<accession>A0A814EPC9</accession>
<feature type="coiled-coil region" evidence="14">
    <location>
        <begin position="1162"/>
        <end position="1189"/>
    </location>
</feature>
<dbReference type="Gene3D" id="2.30.30.40">
    <property type="entry name" value="SH3 Domains"/>
    <property type="match status" value="1"/>
</dbReference>
<dbReference type="Gene3D" id="1.20.5.170">
    <property type="match status" value="1"/>
</dbReference>
<feature type="coiled-coil region" evidence="14">
    <location>
        <begin position="593"/>
        <end position="621"/>
    </location>
</feature>
<feature type="compositionally biased region" description="Polar residues" evidence="15">
    <location>
        <begin position="1"/>
        <end position="15"/>
    </location>
</feature>
<dbReference type="SUPFAM" id="SSF46966">
    <property type="entry name" value="Spectrin repeat"/>
    <property type="match status" value="17"/>
</dbReference>
<dbReference type="Pfam" id="PF13499">
    <property type="entry name" value="EF-hand_7"/>
    <property type="match status" value="1"/>
</dbReference>
<dbReference type="SMART" id="SM00054">
    <property type="entry name" value="EFh"/>
    <property type="match status" value="2"/>
</dbReference>
<dbReference type="Pfam" id="PF00435">
    <property type="entry name" value="Spectrin"/>
    <property type="match status" value="19"/>
</dbReference>
<keyword evidence="14" id="KW-0175">Coiled coil</keyword>
<keyword evidence="3 13" id="KW-0728">SH3 domain</keyword>
<proteinExistence type="inferred from homology"/>
<evidence type="ECO:0000259" key="16">
    <source>
        <dbReference type="PROSITE" id="PS50002"/>
    </source>
</evidence>
<keyword evidence="12" id="KW-0206">Cytoskeleton</keyword>
<dbReference type="GO" id="GO:0003779">
    <property type="term" value="F:actin binding"/>
    <property type="evidence" value="ECO:0007669"/>
    <property type="project" value="UniProtKB-KW"/>
</dbReference>
<dbReference type="FunFam" id="1.20.58.60:FF:000007">
    <property type="entry name" value="Spectrin alpha chain non-erythrocytic 1"/>
    <property type="match status" value="1"/>
</dbReference>
<evidence type="ECO:0008006" key="22">
    <source>
        <dbReference type="Google" id="ProtNLM"/>
    </source>
</evidence>
<evidence type="ECO:0000256" key="2">
    <source>
        <dbReference type="ARBA" id="ARBA00006826"/>
    </source>
</evidence>
<feature type="domain" description="SH3" evidence="16">
    <location>
        <begin position="916"/>
        <end position="975"/>
    </location>
</feature>
<dbReference type="InterPro" id="IPR035825">
    <property type="entry name" value="Alpha_Spectrin_SH3"/>
</dbReference>
<dbReference type="CDD" id="cd00176">
    <property type="entry name" value="SPEC"/>
    <property type="match status" value="12"/>
</dbReference>
<dbReference type="PANTHER" id="PTHR11915">
    <property type="entry name" value="SPECTRIN/FILAMIN RELATED CYTOSKELETAL PROTEIN"/>
    <property type="match status" value="1"/>
</dbReference>
<dbReference type="PROSITE" id="PS50222">
    <property type="entry name" value="EF_HAND_2"/>
    <property type="match status" value="1"/>
</dbReference>
<feature type="coiled-coil region" evidence="14">
    <location>
        <begin position="1832"/>
        <end position="1866"/>
    </location>
</feature>
<comment type="subcellular location">
    <subcellularLocation>
        <location evidence="1">Cytoplasm</location>
        <location evidence="1">Cytoskeleton</location>
    </subcellularLocation>
</comment>
<evidence type="ECO:0000256" key="4">
    <source>
        <dbReference type="ARBA" id="ARBA00022467"/>
    </source>
</evidence>
<keyword evidence="11" id="KW-0009">Actin-binding</keyword>
<evidence type="ECO:0000256" key="12">
    <source>
        <dbReference type="ARBA" id="ARBA00023212"/>
    </source>
</evidence>
<evidence type="ECO:0000256" key="7">
    <source>
        <dbReference type="ARBA" id="ARBA00022723"/>
    </source>
</evidence>
<sequence length="2387" mass="279725">MDSEQDQPTISNGHSNGFDDEYHQQTGDSTSDKQNIDPMADLGDVVDGREIQVLETAEDIQARREQVLTRFAHFKEAAKYRRDKLEDSREYQYFKRDADELEMWINEKIQLCTHDDTYRDTTSVQVKIQKHEAFEEEVAAHHNAVVRLDEEGAAKISRGHFATNAIQARLNEIHRLWDLLLKRLQEKSARLQLARKLEQFSRDCDEFIFWMRDKETFVLSDDFGKDLQSVQNLQRKHDNVERDISVLQEKVENLRKDGARIQQDVPEGAEQIEKRLADMIQAWDGLRTKSDERKTVLNESFRLHHFLSEFRDLMSWALDIEAHLSSDELAKDVSGAEALVERHSEFKGEIDARKDSFANVQRIGNDLIQQDHYAKNDIELKLQELLGQQTKLDHLWSQRLMLLQDCMHLQLFLRDIDQALTWIQKQDQYLVQNINDIDSCQTLDDCEGLIKKYDDFEKLLQAQEEKGKALDEFGRDLLNAGHYNSDLIQEKLDLLYQSRISLLEKINTKRRLLQNTLNYYTFERDCDELKLWAKEKLKMALTRDYLDTANINIKCQKHQQFLNELAAYQPKMDAVILTGQKLIDEEHGQTQNINQHLTELEDILNKLVEAANEKSDRLKEATDGQTYMRGLEEIDMWVNDVENTLTNDDYGKDMTSVQNLQKKQQLLENEFSLKKDRIDQLSKDAEHFQQIGHFDSNNILKKQIQLVTRFQSLLDPLQQKKEKLTASAEFQRLLHNIEDEEAWIREKEPSIMSTNRGRDLIGVQNLLRKHQGLMGELQSHESQIRTVCNEGEDMINQGHFASAEIKKHIVNLQSKWQNLKEVSVQRKHDLEDSLQAQQYFSDAKEVESWIHEKEPVAQSTDYGRDEDSCNALYKKHQQLFNDIKAFEQTELEDLRQKAQKCHQPEKPLVSDDVLTGQRQKVLSLYDYAEKTPREISMKKGDTLMLLNNSNKDWWKVELNDRQGFVPATYLKKIEKEPISINEQERLDEYTVSSRQQQIEKQYANLLNICQQRLEKLAEASDAYKLMREAADLVVWINDKERIASEESLGKGPDDVEELQRRFDEFQKELRTNELRLVRLNSIAEKLLQLGRTDAALKIQIDINNLNRKWDDLKKNAEEREQQLLSAYEVQRFTRDAEEAQDWISEKFEQLDPDELGQDLRSVKRLQKKHEAYERDLNALGDKIRELDDLTKRLINTHPEQAEVIIQKQQVIQNQWTDLTSKADLHKAKLLDDYDYQKFLTDFRDLAAVIKSIIQQISSDELARDVPGAEALLERHHEHRSEIDARSGAFQAFEDFGNDLINAEHFASEDIKQKLQEMDDIRQQLETAWKERQDRLDECLELQLFYRDCDTAETWMESRDKALKDEAVEVVEAAIKRHEDFDKAIKAQEDKINNLKQFAGQLISQDHYEKTGIDDRLQRVLDRWTRLRQAMMEYRSRLGESQTLQDFSRDAEEIEAWIADKLTAASDEPVKETQNLQSKSQKHQAFVAELAANTDRIQSIIGMGKGLIDSRKCAGLETTVDDRLQQIIEQWEFLVQKSSDKSLKLKEASRQQTFNAGVKDVEFWLGEIENQLANDDVGRDLTSVQNMLKKQQLLENDIANHESAIVDLNKTGDEFIENNMFDVENIKETRNTINDRFQKVRNQADTRRQRLQEASTVHQFIRDLEDEEAQIREKKLLVTSDDYGRDFNQSQNLRRKHKRFEVDLGSHEPNVSNLQQLASQLTQEVGNSDIERKSKDLQHHWDTLRQATDDRTKRLDESLTYHNWASNLDEENAWIKERLHIMNNPDIGATLVAVQALQKKHESFESDFLIQKERCQEILQQGQKLVEQNNHLSPQIEDRIKYLQEALKRLEADASQHKRRLQENASLLQFMWKADVVESWIGEKLHQLRTDDLGHNLLSVQNLLTRHETFEAGLSNFEHEGIRSVTDLKEELLSANQGQTLSEQNEKIQTRYDLVLTNWQKLLQTSGLRREKLKKAEDRFRNIEELFLRFAKKASAFNSWFENAEEDLTDPVKCNSLEEIRALIDAHDRFKTVLEEARYDFDELKASDDSIKSLNMAANPYTWFTMETLFDTWKSLEKLIRDRDNDLQLEKKRQEENDKLRQHFAEYANAFHTWLRGIESSMMNADGNLEQQLQTIKQKVDELRQQRQKLKKLEDLATELERRLILDNRYTEYSALNLAQAYDQLDQLGMRMQHNLEQQLAAMKHSGVSEDQVREFSMMFRHFDKDKLGRLNHQDFKSCLRALGYDLPTVDDNQRDEQFESILDIVDPNRTDTVTLADYMTFMISRETENVSSIDDVVLAFKSLTENSERPYITRDELYANLPTEQAEFCCRKMKPYKDRNGREIHNAYDYDDFTHWLFNQQPHSSYSYHTTSAISSPSTSMIPTPAH</sequence>
<dbReference type="SMART" id="SM01184">
    <property type="entry name" value="efhand_Ca_insen"/>
    <property type="match status" value="1"/>
</dbReference>
<dbReference type="PROSITE" id="PS00018">
    <property type="entry name" value="EF_HAND_1"/>
    <property type="match status" value="1"/>
</dbReference>
<dbReference type="GO" id="GO:0051693">
    <property type="term" value="P:actin filament capping"/>
    <property type="evidence" value="ECO:0007669"/>
    <property type="project" value="UniProtKB-KW"/>
</dbReference>
<dbReference type="GO" id="GO:0005856">
    <property type="term" value="C:cytoskeleton"/>
    <property type="evidence" value="ECO:0007669"/>
    <property type="project" value="UniProtKB-SubCell"/>
</dbReference>
<feature type="region of interest" description="Disordered" evidence="15">
    <location>
        <begin position="1"/>
        <end position="41"/>
    </location>
</feature>
<comment type="similarity">
    <text evidence="2">Belongs to the spectrin family.</text>
</comment>
<dbReference type="FunFam" id="1.10.238.10:FF:000020">
    <property type="entry name" value="spectrin alpha chain, non-erythrocytic 1"/>
    <property type="match status" value="1"/>
</dbReference>
<dbReference type="Proteomes" id="UP000663877">
    <property type="component" value="Unassembled WGS sequence"/>
</dbReference>
<reference evidence="19" key="1">
    <citation type="submission" date="2021-02" db="EMBL/GenBank/DDBJ databases">
        <authorList>
            <person name="Nowell W R."/>
        </authorList>
    </citation>
    <scope>NUCLEOTIDE SEQUENCE</scope>
</reference>
<dbReference type="InterPro" id="IPR018159">
    <property type="entry name" value="Spectrin/alpha-actinin"/>
</dbReference>
<keyword evidence="4" id="KW-0117">Actin capping</keyword>
<evidence type="ECO:0000256" key="6">
    <source>
        <dbReference type="ARBA" id="ARBA00022553"/>
    </source>
</evidence>
<dbReference type="InterPro" id="IPR002048">
    <property type="entry name" value="EF_hand_dom"/>
</dbReference>
<evidence type="ECO:0000313" key="18">
    <source>
        <dbReference type="EMBL" id="CAF0774030.1"/>
    </source>
</evidence>
<keyword evidence="9" id="KW-0106">Calcium</keyword>
<evidence type="ECO:0000256" key="11">
    <source>
        <dbReference type="ARBA" id="ARBA00023203"/>
    </source>
</evidence>
<dbReference type="SUPFAM" id="SSF47473">
    <property type="entry name" value="EF-hand"/>
    <property type="match status" value="1"/>
</dbReference>
<dbReference type="GO" id="GO:0005509">
    <property type="term" value="F:calcium ion binding"/>
    <property type="evidence" value="ECO:0007669"/>
    <property type="project" value="InterPro"/>
</dbReference>
<keyword evidence="7" id="KW-0479">Metal-binding</keyword>
<dbReference type="InterPro" id="IPR018247">
    <property type="entry name" value="EF_Hand_1_Ca_BS"/>
</dbReference>
<dbReference type="FunFam" id="1.20.58.60:FF:000020">
    <property type="entry name" value="Spectrin alpha chain, non-erythrocytic 1"/>
    <property type="match status" value="2"/>
</dbReference>
<name>A0A814EPC9_9BILA</name>
<keyword evidence="10" id="KW-0112">Calmodulin-binding</keyword>
<dbReference type="PROSITE" id="PS50002">
    <property type="entry name" value="SH3"/>
    <property type="match status" value="1"/>
</dbReference>
<evidence type="ECO:0000256" key="9">
    <source>
        <dbReference type="ARBA" id="ARBA00022837"/>
    </source>
</evidence>
<dbReference type="SMART" id="SM00150">
    <property type="entry name" value="SPEC"/>
    <property type="match status" value="19"/>
</dbReference>
<feature type="compositionally biased region" description="Low complexity" evidence="15">
    <location>
        <begin position="2370"/>
        <end position="2387"/>
    </location>
</feature>
<evidence type="ECO:0000259" key="17">
    <source>
        <dbReference type="PROSITE" id="PS50222"/>
    </source>
</evidence>
<comment type="caution">
    <text evidence="19">The sequence shown here is derived from an EMBL/GenBank/DDBJ whole genome shotgun (WGS) entry which is preliminary data.</text>
</comment>
<dbReference type="EMBL" id="CAJNOM010000068">
    <property type="protein sequence ID" value="CAF0970058.1"/>
    <property type="molecule type" value="Genomic_DNA"/>
</dbReference>
<evidence type="ECO:0000256" key="10">
    <source>
        <dbReference type="ARBA" id="ARBA00022860"/>
    </source>
</evidence>
<feature type="coiled-coil region" evidence="14">
    <location>
        <begin position="2125"/>
        <end position="2162"/>
    </location>
</feature>
<keyword evidence="21" id="KW-1185">Reference proteome</keyword>
<evidence type="ECO:0000256" key="8">
    <source>
        <dbReference type="ARBA" id="ARBA00022737"/>
    </source>
</evidence>
<evidence type="ECO:0000256" key="1">
    <source>
        <dbReference type="ARBA" id="ARBA00004245"/>
    </source>
</evidence>
<dbReference type="InterPro" id="IPR001452">
    <property type="entry name" value="SH3_domain"/>
</dbReference>
<keyword evidence="5" id="KW-0963">Cytoplasm</keyword>
<dbReference type="Gene3D" id="1.20.58.60">
    <property type="match status" value="18"/>
</dbReference>
<dbReference type="InterPro" id="IPR014837">
    <property type="entry name" value="EF-hand_Ca_insen"/>
</dbReference>
<dbReference type="GO" id="GO:0005516">
    <property type="term" value="F:calmodulin binding"/>
    <property type="evidence" value="ECO:0007669"/>
    <property type="project" value="UniProtKB-KW"/>
</dbReference>
<dbReference type="Pfam" id="PF00018">
    <property type="entry name" value="SH3_1"/>
    <property type="match status" value="1"/>
</dbReference>
<evidence type="ECO:0000313" key="21">
    <source>
        <dbReference type="Proteomes" id="UP000663832"/>
    </source>
</evidence>
<evidence type="ECO:0000313" key="20">
    <source>
        <dbReference type="EMBL" id="CAF1170446.1"/>
    </source>
</evidence>
<feature type="coiled-coil region" evidence="14">
    <location>
        <begin position="230"/>
        <end position="264"/>
    </location>
</feature>
<dbReference type="EMBL" id="CAJNOI010000189">
    <property type="protein sequence ID" value="CAF1170446.1"/>
    <property type="molecule type" value="Genomic_DNA"/>
</dbReference>
<dbReference type="CDD" id="cd00051">
    <property type="entry name" value="EFh"/>
    <property type="match status" value="1"/>
</dbReference>
<dbReference type="CDD" id="cd11808">
    <property type="entry name" value="SH3_Alpha_Spectrin"/>
    <property type="match status" value="1"/>
</dbReference>
<evidence type="ECO:0000256" key="13">
    <source>
        <dbReference type="PROSITE-ProRule" id="PRU00192"/>
    </source>
</evidence>
<evidence type="ECO:0000256" key="14">
    <source>
        <dbReference type="SAM" id="Coils"/>
    </source>
</evidence>
<evidence type="ECO:0000256" key="3">
    <source>
        <dbReference type="ARBA" id="ARBA00022443"/>
    </source>
</evidence>
<organism evidence="19 21">
    <name type="scientific">Adineta steineri</name>
    <dbReference type="NCBI Taxonomy" id="433720"/>
    <lineage>
        <taxon>Eukaryota</taxon>
        <taxon>Metazoa</taxon>
        <taxon>Spiralia</taxon>
        <taxon>Gnathifera</taxon>
        <taxon>Rotifera</taxon>
        <taxon>Eurotatoria</taxon>
        <taxon>Bdelloidea</taxon>
        <taxon>Adinetida</taxon>
        <taxon>Adinetidae</taxon>
        <taxon>Adineta</taxon>
    </lineage>
</organism>
<dbReference type="Pfam" id="PF08726">
    <property type="entry name" value="EFhand_Ca_insen"/>
    <property type="match status" value="1"/>
</dbReference>
<dbReference type="InterPro" id="IPR011992">
    <property type="entry name" value="EF-hand-dom_pair"/>
</dbReference>
<evidence type="ECO:0000256" key="15">
    <source>
        <dbReference type="SAM" id="MobiDB-lite"/>
    </source>
</evidence>
<gene>
    <name evidence="20" type="ORF">BJG266_LOCUS25164</name>
    <name evidence="19" type="ORF">QVE165_LOCUS13287</name>
    <name evidence="18" type="ORF">QVE165_LOCUS2773</name>
</gene>
<dbReference type="FunFam" id="1.20.58.60:FF:000017">
    <property type="entry name" value="Spectrin alpha chain, non-erythrocytic 1"/>
    <property type="match status" value="1"/>
</dbReference>
<dbReference type="PRINTS" id="PR01887">
    <property type="entry name" value="SPECTRNALPHA"/>
</dbReference>
<dbReference type="OrthoDB" id="6018565at2759"/>
<dbReference type="Proteomes" id="UP000663832">
    <property type="component" value="Unassembled WGS sequence"/>
</dbReference>
<feature type="domain" description="EF-hand" evidence="17">
    <location>
        <begin position="2210"/>
        <end position="2245"/>
    </location>
</feature>